<keyword evidence="2" id="KW-1185">Reference proteome</keyword>
<dbReference type="Proteomes" id="UP001296237">
    <property type="component" value="Chromosome"/>
</dbReference>
<accession>A0AAD2GSI0</accession>
<protein>
    <submittedName>
        <fullName evidence="1">Uncharacterized protein</fullName>
    </submittedName>
</protein>
<reference evidence="1" key="1">
    <citation type="submission" date="2023-10" db="EMBL/GenBank/DDBJ databases">
        <authorList>
            <person name="Robby Concha-Eloko"/>
            <person name="Pilar Barberan- Martinez"/>
            <person name="Rafael Sanjuan"/>
            <person name="Pilar Domingo-Calap"/>
        </authorList>
    </citation>
    <scope>NUCLEOTIDE SEQUENCE</scope>
</reference>
<gene>
    <name evidence="1" type="ORF">K72PH164C2_LOCUS29</name>
</gene>
<dbReference type="EMBL" id="OY757088">
    <property type="protein sequence ID" value="CAK1257526.1"/>
    <property type="molecule type" value="Genomic_DNA"/>
</dbReference>
<evidence type="ECO:0000313" key="1">
    <source>
        <dbReference type="EMBL" id="CAK1257526.1"/>
    </source>
</evidence>
<organism evidence="1 2">
    <name type="scientific">Klebsiella phage vB_Kpl_K72PH164C2</name>
    <dbReference type="NCBI Taxonomy" id="3071646"/>
    <lineage>
        <taxon>Viruses</taxon>
        <taxon>Duplodnaviria</taxon>
        <taxon>Heunggongvirae</taxon>
        <taxon>Uroviricota</taxon>
        <taxon>Caudoviricetes</taxon>
        <taxon>Autographivirales</taxon>
        <taxon>Autoscriptoviridae</taxon>
        <taxon>Slopekvirinae</taxon>
        <taxon>Drulisvirus</taxon>
        <taxon>Drulisvirus K72PH164C2</taxon>
    </lineage>
</organism>
<evidence type="ECO:0000313" key="2">
    <source>
        <dbReference type="Proteomes" id="UP001296237"/>
    </source>
</evidence>
<proteinExistence type="predicted"/>
<name>A0AAD2GSI0_9CAUD</name>
<sequence>MQIKPGSIVEMLTLGPEPIDPRHAHLFRPGTQHRVIGYDPETREVELFLEGDNPGDGITFFDGEYKLIAE</sequence>